<evidence type="ECO:0000256" key="1">
    <source>
        <dbReference type="SAM" id="MobiDB-lite"/>
    </source>
</evidence>
<dbReference type="AlphaFoldDB" id="A0A642VEG4"/>
<dbReference type="PANTHER" id="PTHR15615">
    <property type="match status" value="1"/>
</dbReference>
<protein>
    <recommendedName>
        <fullName evidence="4">Cyclin-domain-containing protein</fullName>
    </recommendedName>
</protein>
<evidence type="ECO:0000313" key="2">
    <source>
        <dbReference type="EMBL" id="KAA8917766.1"/>
    </source>
</evidence>
<dbReference type="Gene3D" id="1.10.472.10">
    <property type="entry name" value="Cyclin-like"/>
    <property type="match status" value="1"/>
</dbReference>
<dbReference type="GO" id="GO:0000307">
    <property type="term" value="C:cyclin-dependent protein kinase holoenzyme complex"/>
    <property type="evidence" value="ECO:0007669"/>
    <property type="project" value="TreeGrafter"/>
</dbReference>
<name>A0A642VEG4_9ASCO</name>
<dbReference type="Pfam" id="PF08613">
    <property type="entry name" value="Cyclin"/>
    <property type="match status" value="1"/>
</dbReference>
<feature type="compositionally biased region" description="Low complexity" evidence="1">
    <location>
        <begin position="159"/>
        <end position="178"/>
    </location>
</feature>
<organism evidence="2 3">
    <name type="scientific">Trichomonascus ciferrii</name>
    <dbReference type="NCBI Taxonomy" id="44093"/>
    <lineage>
        <taxon>Eukaryota</taxon>
        <taxon>Fungi</taxon>
        <taxon>Dikarya</taxon>
        <taxon>Ascomycota</taxon>
        <taxon>Saccharomycotina</taxon>
        <taxon>Dipodascomycetes</taxon>
        <taxon>Dipodascales</taxon>
        <taxon>Trichomonascaceae</taxon>
        <taxon>Trichomonascus</taxon>
        <taxon>Trichomonascus ciferrii complex</taxon>
    </lineage>
</organism>
<reference evidence="2" key="1">
    <citation type="journal article" date="2019" name="G3 (Bethesda)">
        <title>Genome Assemblies of Two Rare Opportunistic Yeast Pathogens: Diutina rugosa (syn. Candida rugosa) and Trichomonascus ciferrii (syn. Candida ciferrii).</title>
        <authorList>
            <person name="Mixao V."/>
            <person name="Saus E."/>
            <person name="Hansen A.P."/>
            <person name="Lass-Florl C."/>
            <person name="Gabaldon T."/>
        </authorList>
    </citation>
    <scope>NUCLEOTIDE SEQUENCE</scope>
    <source>
        <strain evidence="2">CBS 4856</strain>
    </source>
</reference>
<dbReference type="InterPro" id="IPR013922">
    <property type="entry name" value="Cyclin_PHO80-like"/>
</dbReference>
<keyword evidence="3" id="KW-1185">Reference proteome</keyword>
<dbReference type="GO" id="GO:0005634">
    <property type="term" value="C:nucleus"/>
    <property type="evidence" value="ECO:0007669"/>
    <property type="project" value="TreeGrafter"/>
</dbReference>
<sequence>MANLLDTFKPHDPTFGRGKDRDVIGRSLSPRQQQRPTPQYQHQYHYFHRQQASQEEFNRQLRQGQPVGIPVNTSTHNEAAPFPRSHSVNDGRTKLPPLRTTLPNGDQGPFSASATTSSFFSPTAASRLAPHTNEPSAISSSYTSAPLPPSSFDGVGAPSSSDNRTSLLSSRLQQQQQQPERNGESPKLPPEPALAPRPIPQPSPPSSTADSPNNTSTGGHLDIANHPVPDVIVMLTALLQKIIDANDALQNNNNSTNSNPEPNPSDAFSANVLAFHGRNIPAISLHAYLSRILKYCPTTNEVFISLLVYFDRIAQRANSKTNTSQMFVMDSYNIHRLIIAGVTVASKFFSDVFYKNSRYAKVGGLPAEELNHLELQFLLLTNFRLMISLEELQRYADLLLRFWEKERKSSSAS</sequence>
<dbReference type="GO" id="GO:0016538">
    <property type="term" value="F:cyclin-dependent protein serine/threonine kinase regulator activity"/>
    <property type="evidence" value="ECO:0007669"/>
    <property type="project" value="TreeGrafter"/>
</dbReference>
<gene>
    <name evidence="2" type="ORF">TRICI_000074</name>
</gene>
<dbReference type="OrthoDB" id="1060854at2759"/>
<dbReference type="GO" id="GO:0019901">
    <property type="term" value="F:protein kinase binding"/>
    <property type="evidence" value="ECO:0007669"/>
    <property type="project" value="InterPro"/>
</dbReference>
<proteinExistence type="predicted"/>
<comment type="caution">
    <text evidence="2">The sequence shown here is derived from an EMBL/GenBank/DDBJ whole genome shotgun (WGS) entry which is preliminary data.</text>
</comment>
<dbReference type="CDD" id="cd20558">
    <property type="entry name" value="CYCLIN_ScPCL7-like"/>
    <property type="match status" value="1"/>
</dbReference>
<feature type="compositionally biased region" description="Low complexity" evidence="1">
    <location>
        <begin position="109"/>
        <end position="126"/>
    </location>
</feature>
<accession>A0A642VEG4</accession>
<dbReference type="EMBL" id="SWFS01000011">
    <property type="protein sequence ID" value="KAA8917766.1"/>
    <property type="molecule type" value="Genomic_DNA"/>
</dbReference>
<dbReference type="VEuPathDB" id="FungiDB:TRICI_000074"/>
<feature type="region of interest" description="Disordered" evidence="1">
    <location>
        <begin position="66"/>
        <end position="223"/>
    </location>
</feature>
<dbReference type="Proteomes" id="UP000761534">
    <property type="component" value="Unassembled WGS sequence"/>
</dbReference>
<feature type="compositionally biased region" description="Polar residues" evidence="1">
    <location>
        <begin position="208"/>
        <end position="218"/>
    </location>
</feature>
<feature type="region of interest" description="Disordered" evidence="1">
    <location>
        <begin position="1"/>
        <end position="40"/>
    </location>
</feature>
<feature type="compositionally biased region" description="Low complexity" evidence="1">
    <location>
        <begin position="30"/>
        <end position="40"/>
    </location>
</feature>
<evidence type="ECO:0000313" key="3">
    <source>
        <dbReference type="Proteomes" id="UP000761534"/>
    </source>
</evidence>
<feature type="compositionally biased region" description="Basic and acidic residues" evidence="1">
    <location>
        <begin position="8"/>
        <end position="24"/>
    </location>
</feature>
<dbReference type="PANTHER" id="PTHR15615:SF94">
    <property type="entry name" value="PHO85 CYCLIN-6-RELATED"/>
    <property type="match status" value="1"/>
</dbReference>
<feature type="compositionally biased region" description="Pro residues" evidence="1">
    <location>
        <begin position="187"/>
        <end position="205"/>
    </location>
</feature>
<feature type="compositionally biased region" description="Polar residues" evidence="1">
    <location>
        <begin position="133"/>
        <end position="144"/>
    </location>
</feature>
<evidence type="ECO:0008006" key="4">
    <source>
        <dbReference type="Google" id="ProtNLM"/>
    </source>
</evidence>